<accession>A0A1L3I6M2</accession>
<keyword evidence="2" id="KW-1185">Reference proteome</keyword>
<gene>
    <name evidence="1" type="ORF">PhaeoP97_02287</name>
</gene>
<proteinExistence type="predicted"/>
<dbReference type="AlphaFoldDB" id="A0A1L3I6M2"/>
<name>A0A1L3I6M2_9RHOB</name>
<organism evidence="1 2">
    <name type="scientific">Phaeobacter porticola</name>
    <dbReference type="NCBI Taxonomy" id="1844006"/>
    <lineage>
        <taxon>Bacteria</taxon>
        <taxon>Pseudomonadati</taxon>
        <taxon>Pseudomonadota</taxon>
        <taxon>Alphaproteobacteria</taxon>
        <taxon>Rhodobacterales</taxon>
        <taxon>Roseobacteraceae</taxon>
        <taxon>Phaeobacter</taxon>
    </lineage>
</organism>
<evidence type="ECO:0008006" key="3">
    <source>
        <dbReference type="Google" id="ProtNLM"/>
    </source>
</evidence>
<dbReference type="STRING" id="1844006.PhaeoP97_02287"/>
<protein>
    <recommendedName>
        <fullName evidence="3">DUF2946 domain-containing protein</fullName>
    </recommendedName>
</protein>
<sequence>MCLCLRRFFALRRRGHRRISRPRMNFLRSYLALALTVLMALTGISAQAGMRDAAGQMVICTGTGPVMVYIDSDGQPVSPPMECHECLTFVSDLGLALPVLGHSTLPQQLPRYIAQRTEIRPVVRLAAFARGPPELGRSRAV</sequence>
<dbReference type="KEGG" id="php:PhaeoP97_02287"/>
<dbReference type="OrthoDB" id="7863585at2"/>
<dbReference type="EMBL" id="CP016364">
    <property type="protein sequence ID" value="APG47681.1"/>
    <property type="molecule type" value="Genomic_DNA"/>
</dbReference>
<evidence type="ECO:0000313" key="1">
    <source>
        <dbReference type="EMBL" id="APG47681.1"/>
    </source>
</evidence>
<reference evidence="2" key="1">
    <citation type="submission" date="2016-07" db="EMBL/GenBank/DDBJ databases">
        <title>Phaeobacter portensis sp. nov., a tropodithietic acid producing bacterium isolated from a German harbor.</title>
        <authorList>
            <person name="Freese H.M."/>
            <person name="Bunk B."/>
            <person name="Breider S."/>
            <person name="Brinkhoff T."/>
        </authorList>
    </citation>
    <scope>NUCLEOTIDE SEQUENCE [LARGE SCALE GENOMIC DNA]</scope>
    <source>
        <strain evidence="2">P97</strain>
    </source>
</reference>
<dbReference type="Proteomes" id="UP000183859">
    <property type="component" value="Chromosome"/>
</dbReference>
<evidence type="ECO:0000313" key="2">
    <source>
        <dbReference type="Proteomes" id="UP000183859"/>
    </source>
</evidence>